<evidence type="ECO:0000256" key="1">
    <source>
        <dbReference type="SAM" id="MobiDB-lite"/>
    </source>
</evidence>
<evidence type="ECO:0000313" key="5">
    <source>
        <dbReference type="Proteomes" id="UP000466039"/>
    </source>
</evidence>
<feature type="region of interest" description="Disordered" evidence="1">
    <location>
        <begin position="263"/>
        <end position="303"/>
    </location>
</feature>
<accession>A0AAD1IXT4</accession>
<evidence type="ECO:0000259" key="3">
    <source>
        <dbReference type="Pfam" id="PF08237"/>
    </source>
</evidence>
<feature type="domain" description="PE-PPE" evidence="3">
    <location>
        <begin position="71"/>
        <end position="271"/>
    </location>
</feature>
<dbReference type="Gene3D" id="3.40.50.1820">
    <property type="entry name" value="alpha/beta hydrolase"/>
    <property type="match status" value="1"/>
</dbReference>
<dbReference type="Proteomes" id="UP000466039">
    <property type="component" value="Chromosome"/>
</dbReference>
<sequence length="303" mass="32101">MKGALKVATAATSIAITTAVPAAADTTLYVGGTGWPGTPTQSQMTWLQNDVYAGRDDALVGVGYPASPILMNESVAVGAGRLGEAVATTKGPKSLVGVSQGSLVLHEQERRIMALPEDQRPADDELRFVYIGDPARPSGGVANWVPEGVRVPGIGLSRPAPPAETPYETVYVTREYDGIADFPDRPLNLLATANAVMGVAYLHPNYGVDLSDVPEDNITETTNTKGGRTTSYLVPTKDLPLTKPLRQLGVDRRIVDEVDKRLRPVIDSGYKRNDPKSESGGDHPTTSADDDDPGSDAAPDRPS</sequence>
<gene>
    <name evidence="4" type="ORF">MMON_29530</name>
</gene>
<dbReference type="Pfam" id="PF08237">
    <property type="entry name" value="PE-PPE"/>
    <property type="match status" value="1"/>
</dbReference>
<proteinExistence type="predicted"/>
<reference evidence="4 5" key="1">
    <citation type="journal article" date="2019" name="Emerg. Microbes Infect.">
        <title>Comprehensive subspecies identification of 175 nontuberculous mycobacteria species based on 7547 genomic profiles.</title>
        <authorList>
            <person name="Matsumoto Y."/>
            <person name="Kinjo T."/>
            <person name="Motooka D."/>
            <person name="Nabeya D."/>
            <person name="Jung N."/>
            <person name="Uechi K."/>
            <person name="Horii T."/>
            <person name="Iida T."/>
            <person name="Fujita J."/>
            <person name="Nakamura S."/>
        </authorList>
    </citation>
    <scope>NUCLEOTIDE SEQUENCE [LARGE SCALE GENOMIC DNA]</scope>
    <source>
        <strain evidence="4 5">JCM 15658</strain>
    </source>
</reference>
<protein>
    <recommendedName>
        <fullName evidence="3">PE-PPE domain-containing protein</fullName>
    </recommendedName>
</protein>
<keyword evidence="2" id="KW-0732">Signal</keyword>
<evidence type="ECO:0000256" key="2">
    <source>
        <dbReference type="SAM" id="SignalP"/>
    </source>
</evidence>
<dbReference type="AlphaFoldDB" id="A0AAD1IXT4"/>
<feature type="signal peptide" evidence="2">
    <location>
        <begin position="1"/>
        <end position="24"/>
    </location>
</feature>
<keyword evidence="5" id="KW-1185">Reference proteome</keyword>
<feature type="chain" id="PRO_5042197097" description="PE-PPE domain-containing protein" evidence="2">
    <location>
        <begin position="25"/>
        <end position="303"/>
    </location>
</feature>
<evidence type="ECO:0000313" key="4">
    <source>
        <dbReference type="EMBL" id="BBZ61652.1"/>
    </source>
</evidence>
<feature type="compositionally biased region" description="Basic and acidic residues" evidence="1">
    <location>
        <begin position="263"/>
        <end position="281"/>
    </location>
</feature>
<dbReference type="InterPro" id="IPR013228">
    <property type="entry name" value="PE-PPE_C"/>
</dbReference>
<name>A0AAD1IXT4_MYCMB</name>
<organism evidence="4 5">
    <name type="scientific">Mycolicibacterium monacense</name>
    <name type="common">Mycobacterium monacense</name>
    <dbReference type="NCBI Taxonomy" id="85693"/>
    <lineage>
        <taxon>Bacteria</taxon>
        <taxon>Bacillati</taxon>
        <taxon>Actinomycetota</taxon>
        <taxon>Actinomycetes</taxon>
        <taxon>Mycobacteriales</taxon>
        <taxon>Mycobacteriaceae</taxon>
        <taxon>Mycolicibacterium</taxon>
    </lineage>
</organism>
<dbReference type="EMBL" id="AP022617">
    <property type="protein sequence ID" value="BBZ61652.1"/>
    <property type="molecule type" value="Genomic_DNA"/>
</dbReference>
<dbReference type="InterPro" id="IPR029058">
    <property type="entry name" value="AB_hydrolase_fold"/>
</dbReference>